<keyword evidence="2" id="KW-1185">Reference proteome</keyword>
<evidence type="ECO:0000313" key="2">
    <source>
        <dbReference type="Proteomes" id="UP000244855"/>
    </source>
</evidence>
<gene>
    <name evidence="1" type="ORF">DM02DRAFT_617640</name>
</gene>
<evidence type="ECO:0000313" key="1">
    <source>
        <dbReference type="EMBL" id="PVH95827.1"/>
    </source>
</evidence>
<dbReference type="Proteomes" id="UP000244855">
    <property type="component" value="Unassembled WGS sequence"/>
</dbReference>
<dbReference type="AlphaFoldDB" id="A0A2V1DCF3"/>
<organism evidence="1 2">
    <name type="scientific">Periconia macrospinosa</name>
    <dbReference type="NCBI Taxonomy" id="97972"/>
    <lineage>
        <taxon>Eukaryota</taxon>
        <taxon>Fungi</taxon>
        <taxon>Dikarya</taxon>
        <taxon>Ascomycota</taxon>
        <taxon>Pezizomycotina</taxon>
        <taxon>Dothideomycetes</taxon>
        <taxon>Pleosporomycetidae</taxon>
        <taxon>Pleosporales</taxon>
        <taxon>Massarineae</taxon>
        <taxon>Periconiaceae</taxon>
        <taxon>Periconia</taxon>
    </lineage>
</organism>
<dbReference type="OrthoDB" id="10036721at2759"/>
<reference evidence="1 2" key="1">
    <citation type="journal article" date="2018" name="Sci. Rep.">
        <title>Comparative genomics provides insights into the lifestyle and reveals functional heterogeneity of dark septate endophytic fungi.</title>
        <authorList>
            <person name="Knapp D.G."/>
            <person name="Nemeth J.B."/>
            <person name="Barry K."/>
            <person name="Hainaut M."/>
            <person name="Henrissat B."/>
            <person name="Johnson J."/>
            <person name="Kuo A."/>
            <person name="Lim J.H.P."/>
            <person name="Lipzen A."/>
            <person name="Nolan M."/>
            <person name="Ohm R.A."/>
            <person name="Tamas L."/>
            <person name="Grigoriev I.V."/>
            <person name="Spatafora J.W."/>
            <person name="Nagy L.G."/>
            <person name="Kovacs G.M."/>
        </authorList>
    </citation>
    <scope>NUCLEOTIDE SEQUENCE [LARGE SCALE GENOMIC DNA]</scope>
    <source>
        <strain evidence="1 2">DSE2036</strain>
    </source>
</reference>
<proteinExistence type="predicted"/>
<name>A0A2V1DCF3_9PLEO</name>
<accession>A0A2V1DCF3</accession>
<sequence>MWRSPPHTEGTILCAEWPKTLGDIITYRSIVETTWTLQRKLGLHFEAVMFRFKQLAIAALAYSRAYAFVNYGNVHPTAYYANDPSNITQKLSYDNSTSITLSTSFLVITLDYGTEVAGFPFLVTSNANASVKVQIEVKYAEDLVSLGLGSADGPWTFSNGLSNSFRVQTLQIDSPGYFEDFFIQGGQR</sequence>
<dbReference type="STRING" id="97972.A0A2V1DCF3"/>
<dbReference type="EMBL" id="KZ805483">
    <property type="protein sequence ID" value="PVH95827.1"/>
    <property type="molecule type" value="Genomic_DNA"/>
</dbReference>
<protein>
    <submittedName>
        <fullName evidence="1">Uncharacterized protein</fullName>
    </submittedName>
</protein>